<dbReference type="GO" id="GO:0020037">
    <property type="term" value="F:heme binding"/>
    <property type="evidence" value="ECO:0007669"/>
    <property type="project" value="InterPro"/>
</dbReference>
<feature type="binding site" description="covalent" evidence="12">
    <location>
        <position position="42"/>
    </location>
    <ligand>
        <name>heme c</name>
        <dbReference type="ChEBI" id="CHEBI:61717"/>
    </ligand>
</feature>
<dbReference type="Gene3D" id="1.10.760.10">
    <property type="entry name" value="Cytochrome c-like domain"/>
    <property type="match status" value="1"/>
</dbReference>
<evidence type="ECO:0000256" key="11">
    <source>
        <dbReference type="ARBA" id="ARBA00023078"/>
    </source>
</evidence>
<feature type="binding site" description="covalent" evidence="12">
    <location>
        <position position="45"/>
    </location>
    <ligand>
        <name>heme c</name>
        <dbReference type="ChEBI" id="CHEBI:61717"/>
    </ligand>
</feature>
<keyword evidence="12" id="KW-0732">Signal</keyword>
<evidence type="ECO:0000256" key="7">
    <source>
        <dbReference type="ARBA" id="ARBA00022617"/>
    </source>
</evidence>
<feature type="binding site" description="axial binding residue" evidence="12">
    <location>
        <position position="86"/>
    </location>
    <ligand>
        <name>heme c</name>
        <dbReference type="ChEBI" id="CHEBI:61717"/>
    </ligand>
    <ligandPart>
        <name>Fe</name>
        <dbReference type="ChEBI" id="CHEBI:18248"/>
    </ligandPart>
</feature>
<protein>
    <recommendedName>
        <fullName evidence="4 12">Cytochrome c6</fullName>
    </recommendedName>
    <alternativeName>
        <fullName evidence="12">Cytochrome c-553</fullName>
    </alternativeName>
    <alternativeName>
        <fullName evidence="12">Cytochrome c553</fullName>
    </alternativeName>
    <alternativeName>
        <fullName evidence="12">Soluble cytochrome f</fullName>
    </alternativeName>
</protein>
<evidence type="ECO:0000256" key="12">
    <source>
        <dbReference type="HAMAP-Rule" id="MF_00594"/>
    </source>
</evidence>
<evidence type="ECO:0000256" key="3">
    <source>
        <dbReference type="ARBA" id="ARBA00009650"/>
    </source>
</evidence>
<keyword evidence="8 12" id="KW-0479">Metal-binding</keyword>
<evidence type="ECO:0000256" key="2">
    <source>
        <dbReference type="ARBA" id="ARBA00004518"/>
    </source>
</evidence>
<dbReference type="InterPro" id="IPR036909">
    <property type="entry name" value="Cyt_c-like_dom_sf"/>
</dbReference>
<dbReference type="PANTHER" id="PTHR34688">
    <property type="entry name" value="CYTOCHROME C6, CHLOROPLASTIC"/>
    <property type="match status" value="1"/>
</dbReference>
<keyword evidence="10 12" id="KW-0408">Iron</keyword>
<comment type="similarity">
    <text evidence="3 12">Belongs to the cytochrome c family. PetJ subfamily.</text>
</comment>
<evidence type="ECO:0000256" key="8">
    <source>
        <dbReference type="ARBA" id="ARBA00022723"/>
    </source>
</evidence>
<comment type="subunit">
    <text evidence="12">Monomer.</text>
</comment>
<dbReference type="SUPFAM" id="SSF46626">
    <property type="entry name" value="Cytochrome c"/>
    <property type="match status" value="1"/>
</dbReference>
<dbReference type="GO" id="GO:0005506">
    <property type="term" value="F:iron ion binding"/>
    <property type="evidence" value="ECO:0007669"/>
    <property type="project" value="InterPro"/>
</dbReference>
<evidence type="ECO:0000256" key="1">
    <source>
        <dbReference type="ARBA" id="ARBA00002347"/>
    </source>
</evidence>
<dbReference type="GO" id="GO:0031979">
    <property type="term" value="C:plasma membrane-derived thylakoid lumen"/>
    <property type="evidence" value="ECO:0007669"/>
    <property type="project" value="UniProtKB-SubCell"/>
</dbReference>
<accession>A0A6M8BIE9</accession>
<dbReference type="PRINTS" id="PR00605">
    <property type="entry name" value="CYTCHROMECIC"/>
</dbReference>
<evidence type="ECO:0000256" key="9">
    <source>
        <dbReference type="ARBA" id="ARBA00022982"/>
    </source>
</evidence>
<evidence type="ECO:0000313" key="14">
    <source>
        <dbReference type="EMBL" id="QKD82225.1"/>
    </source>
</evidence>
<keyword evidence="6 12" id="KW-0602">Photosynthesis</keyword>
<feature type="signal peptide" evidence="12">
    <location>
        <begin position="1"/>
        <end position="27"/>
    </location>
</feature>
<name>A0A6M8BIE9_9CYAN</name>
<dbReference type="InterPro" id="IPR009056">
    <property type="entry name" value="Cyt_c-like_dom"/>
</dbReference>
<dbReference type="FunFam" id="1.10.760.10:FF:000038">
    <property type="entry name" value="Cytochrome c6"/>
    <property type="match status" value="1"/>
</dbReference>
<proteinExistence type="inferred from homology"/>
<evidence type="ECO:0000256" key="4">
    <source>
        <dbReference type="ARBA" id="ARBA00016152"/>
    </source>
</evidence>
<comment type="PTM">
    <text evidence="12">Binds 1 heme c group per subunit.</text>
</comment>
<evidence type="ECO:0000259" key="13">
    <source>
        <dbReference type="PROSITE" id="PS51007"/>
    </source>
</evidence>
<dbReference type="GO" id="GO:0015979">
    <property type="term" value="P:photosynthesis"/>
    <property type="evidence" value="ECO:0007669"/>
    <property type="project" value="UniProtKB-UniRule"/>
</dbReference>
<keyword evidence="7 12" id="KW-0349">Heme</keyword>
<feature type="chain" id="PRO_5027185791" description="Cytochrome c6" evidence="12">
    <location>
        <begin position="28"/>
        <end position="113"/>
    </location>
</feature>
<dbReference type="PANTHER" id="PTHR34688:SF2">
    <property type="entry name" value="CYTOCHROME C6, CHLOROPLASTIC"/>
    <property type="match status" value="1"/>
</dbReference>
<comment type="function">
    <text evidence="1 12">Functions as an electron carrier between membrane-bound cytochrome b6-f and photosystem I in oxygenic photosynthesis.</text>
</comment>
<evidence type="ECO:0000256" key="5">
    <source>
        <dbReference type="ARBA" id="ARBA00022448"/>
    </source>
</evidence>
<dbReference type="AlphaFoldDB" id="A0A6M8BIE9"/>
<comment type="subcellular location">
    <subcellularLocation>
        <location evidence="2 12">Cellular thylakoid lumen</location>
    </subcellularLocation>
</comment>
<keyword evidence="11 12" id="KW-0793">Thylakoid</keyword>
<keyword evidence="9 12" id="KW-0249">Electron transport</keyword>
<evidence type="ECO:0000256" key="10">
    <source>
        <dbReference type="ARBA" id="ARBA00023004"/>
    </source>
</evidence>
<dbReference type="InterPro" id="IPR023655">
    <property type="entry name" value="Cyt_C6"/>
</dbReference>
<sequence precursor="true">MKRILQALSIVLSLVIGLGAIALPARADADLATGAKVFSANCAACHAGGINLVNAEKTLKKEALEKFGMNSVAAITTQVTNGKAGMPAFKGRLTDEQIAAVAAYVLDQAEKGW</sequence>
<dbReference type="EMBL" id="CP053661">
    <property type="protein sequence ID" value="QKD82225.1"/>
    <property type="molecule type" value="Genomic_DNA"/>
</dbReference>
<reference evidence="14 15" key="1">
    <citation type="submission" date="2020-05" db="EMBL/GenBank/DDBJ databases">
        <title>Complete genome sequence of of a novel Thermoleptolyngbya strain isolated from hot springs of Ganzi, Sichuan China.</title>
        <authorList>
            <person name="Tang J."/>
            <person name="Daroch M."/>
            <person name="Li L."/>
            <person name="Waleron K."/>
            <person name="Waleron M."/>
            <person name="Waleron M."/>
        </authorList>
    </citation>
    <scope>NUCLEOTIDE SEQUENCE [LARGE SCALE GENOMIC DNA]</scope>
    <source>
        <strain evidence="14 15">PKUAC-SCTA183</strain>
    </source>
</reference>
<dbReference type="GO" id="GO:0009055">
    <property type="term" value="F:electron transfer activity"/>
    <property type="evidence" value="ECO:0007669"/>
    <property type="project" value="UniProtKB-UniRule"/>
</dbReference>
<gene>
    <name evidence="12" type="primary">petJ</name>
    <name evidence="14" type="ORF">HPC62_08525</name>
</gene>
<feature type="domain" description="Cytochrome c" evidence="13">
    <location>
        <begin position="29"/>
        <end position="109"/>
    </location>
</feature>
<dbReference type="RefSeq" id="WP_172354823.1">
    <property type="nucleotide sequence ID" value="NZ_CP053661.1"/>
</dbReference>
<dbReference type="NCBIfam" id="NF045930">
    <property type="entry name" value="Cytc6PetJCyano"/>
    <property type="match status" value="1"/>
</dbReference>
<dbReference type="PROSITE" id="PS51007">
    <property type="entry name" value="CYTC"/>
    <property type="match status" value="1"/>
</dbReference>
<keyword evidence="5 12" id="KW-0813">Transport</keyword>
<evidence type="ECO:0000313" key="15">
    <source>
        <dbReference type="Proteomes" id="UP000505210"/>
    </source>
</evidence>
<dbReference type="Pfam" id="PF13442">
    <property type="entry name" value="Cytochrome_CBB3"/>
    <property type="match status" value="1"/>
</dbReference>
<dbReference type="HAMAP" id="MF_00594">
    <property type="entry name" value="Cytc_PetJ"/>
    <property type="match status" value="1"/>
</dbReference>
<dbReference type="KEGG" id="theu:HPC62_08525"/>
<evidence type="ECO:0000256" key="6">
    <source>
        <dbReference type="ARBA" id="ARBA00022531"/>
    </source>
</evidence>
<dbReference type="InterPro" id="IPR008168">
    <property type="entry name" value="Cyt_C_IC"/>
</dbReference>
<keyword evidence="15" id="KW-1185">Reference proteome</keyword>
<feature type="binding site" description="axial binding residue" evidence="12">
    <location>
        <position position="46"/>
    </location>
    <ligand>
        <name>heme c</name>
        <dbReference type="ChEBI" id="CHEBI:61717"/>
    </ligand>
    <ligandPart>
        <name>Fe</name>
        <dbReference type="ChEBI" id="CHEBI:18248"/>
    </ligandPart>
</feature>
<dbReference type="Proteomes" id="UP000505210">
    <property type="component" value="Chromosome"/>
</dbReference>
<organism evidence="14 15">
    <name type="scientific">Thermoleptolyngbya sichuanensis A183</name>
    <dbReference type="NCBI Taxonomy" id="2737172"/>
    <lineage>
        <taxon>Bacteria</taxon>
        <taxon>Bacillati</taxon>
        <taxon>Cyanobacteriota</taxon>
        <taxon>Cyanophyceae</taxon>
        <taxon>Oculatellales</taxon>
        <taxon>Oculatellaceae</taxon>
        <taxon>Thermoleptolyngbya</taxon>
        <taxon>Thermoleptolyngbya sichuanensis</taxon>
    </lineage>
</organism>